<protein>
    <submittedName>
        <fullName evidence="1">Uncharacterized protein</fullName>
    </submittedName>
</protein>
<dbReference type="Proteomes" id="UP000198992">
    <property type="component" value="Unassembled WGS sequence"/>
</dbReference>
<dbReference type="OrthoDB" id="8116259at2"/>
<evidence type="ECO:0000313" key="1">
    <source>
        <dbReference type="EMBL" id="SEC96268.1"/>
    </source>
</evidence>
<proteinExistence type="predicted"/>
<evidence type="ECO:0000313" key="2">
    <source>
        <dbReference type="Proteomes" id="UP000198992"/>
    </source>
</evidence>
<accession>A0A1H4WU74</accession>
<sequence length="137" mass="14506">MARLSLPAPGSVWWPSVVSIGVAQLSYLRAALQLTNRSIGERRLEELVAIVKAPPDYDLLLKVKLDKAIDLGAGRNKTVKFRDAAASSIGKLVPDNVPDALAPTSSILCAVVAAVSSRIPIASQWTNTPSALTRSSC</sequence>
<gene>
    <name evidence="1" type="ORF">SAMN05444164_3232</name>
</gene>
<organism evidence="1 2">
    <name type="scientific">Bradyrhizobium erythrophlei</name>
    <dbReference type="NCBI Taxonomy" id="1437360"/>
    <lineage>
        <taxon>Bacteria</taxon>
        <taxon>Pseudomonadati</taxon>
        <taxon>Pseudomonadota</taxon>
        <taxon>Alphaproteobacteria</taxon>
        <taxon>Hyphomicrobiales</taxon>
        <taxon>Nitrobacteraceae</taxon>
        <taxon>Bradyrhizobium</taxon>
    </lineage>
</organism>
<name>A0A1H4WU74_9BRAD</name>
<dbReference type="EMBL" id="FNTH01000001">
    <property type="protein sequence ID" value="SEC96268.1"/>
    <property type="molecule type" value="Genomic_DNA"/>
</dbReference>
<dbReference type="RefSeq" id="WP_092116778.1">
    <property type="nucleotide sequence ID" value="NZ_FNTH01000001.1"/>
</dbReference>
<reference evidence="1 2" key="1">
    <citation type="submission" date="2016-10" db="EMBL/GenBank/DDBJ databases">
        <authorList>
            <person name="de Groot N.N."/>
        </authorList>
    </citation>
    <scope>NUCLEOTIDE SEQUENCE [LARGE SCALE GENOMIC DNA]</scope>
    <source>
        <strain evidence="1 2">MT12</strain>
    </source>
</reference>
<dbReference type="AlphaFoldDB" id="A0A1H4WU74"/>